<dbReference type="STRING" id="351675.SAMN05421680_11745"/>
<reference evidence="1 4" key="3">
    <citation type="journal article" date="2017" name="Nat. Microbiol.">
        <title>Natural product diversity associated with the nematode symbionts Photorhabdus and Xenorhabdus.</title>
        <authorList>
            <person name="Tobias N.J."/>
            <person name="Wolff H."/>
            <person name="Djahanschiri B."/>
            <person name="Grundmann F."/>
            <person name="Kronenwerth M."/>
            <person name="Shi Y.M."/>
            <person name="Simonyi S."/>
            <person name="Grun P."/>
            <person name="Shapiro-Ilan D."/>
            <person name="Pidot S.J."/>
            <person name="Stinear T.P."/>
            <person name="Ebersberger I."/>
            <person name="Bode H.B."/>
        </authorList>
    </citation>
    <scope>NUCLEOTIDE SEQUENCE [LARGE SCALE GENOMIC DNA]</scope>
    <source>
        <strain evidence="1 4">DSM 17908</strain>
    </source>
</reference>
<reference evidence="2" key="2">
    <citation type="submission" date="2016-10" db="EMBL/GenBank/DDBJ databases">
        <authorList>
            <person name="de Groot N.N."/>
        </authorList>
    </citation>
    <scope>NUCLEOTIDE SEQUENCE [LARGE SCALE GENOMIC DNA]</scope>
    <source>
        <strain evidence="2">DSM 17908</strain>
    </source>
</reference>
<dbReference type="OrthoDB" id="6442546at2"/>
<dbReference type="RefSeq" id="WP_092512497.1">
    <property type="nucleotide sequence ID" value="NZ_CAWNQB010000089.1"/>
</dbReference>
<evidence type="ECO:0000313" key="1">
    <source>
        <dbReference type="EMBL" id="PHM39663.1"/>
    </source>
</evidence>
<dbReference type="Proteomes" id="UP000224607">
    <property type="component" value="Unassembled WGS sequence"/>
</dbReference>
<evidence type="ECO:0000313" key="2">
    <source>
        <dbReference type="EMBL" id="SFJ83268.1"/>
    </source>
</evidence>
<protein>
    <submittedName>
        <fullName evidence="2">Uncharacterized protein</fullName>
    </submittedName>
</protein>
<sequence length="227" mass="26732">MKNISVFYRFYVFEDSYHGYPRLTVCAHGSYDKIYFIGYISGVNMYDDQLTPRELDNELKSKGIMLNSFRYIRLIVCESANCEKDNPDTTLEYEESFASELSKLCPNSIVIGYVGNIRGRTKVFNKKNLSYSENYDNTQRHELIFDLRHIYDIHFSRLVGNKKANDAFEAEKKTYSKIETVDPITPRYFLRTKRPGRPVNNDDPDFEQYTARWFKNGKLIHTEMLVL</sequence>
<organism evidence="2 3">
    <name type="scientific">Xenorhabdus mauleonii</name>
    <dbReference type="NCBI Taxonomy" id="351675"/>
    <lineage>
        <taxon>Bacteria</taxon>
        <taxon>Pseudomonadati</taxon>
        <taxon>Pseudomonadota</taxon>
        <taxon>Gammaproteobacteria</taxon>
        <taxon>Enterobacterales</taxon>
        <taxon>Morganellaceae</taxon>
        <taxon>Xenorhabdus</taxon>
    </lineage>
</organism>
<dbReference type="EMBL" id="NITY01000009">
    <property type="protein sequence ID" value="PHM39663.1"/>
    <property type="molecule type" value="Genomic_DNA"/>
</dbReference>
<gene>
    <name evidence="2" type="ORF">SAMN05421680_11745</name>
    <name evidence="1" type="ORF">Xmau_02672</name>
</gene>
<reference evidence="3" key="1">
    <citation type="submission" date="2016-10" db="EMBL/GenBank/DDBJ databases">
        <authorList>
            <person name="Varghese N."/>
            <person name="Submissions S."/>
        </authorList>
    </citation>
    <scope>NUCLEOTIDE SEQUENCE [LARGE SCALE GENOMIC DNA]</scope>
    <source>
        <strain evidence="3">DSM 17908</strain>
    </source>
</reference>
<name>A0A1I3UID2_9GAMM</name>
<dbReference type="EMBL" id="FORG01000017">
    <property type="protein sequence ID" value="SFJ83268.1"/>
    <property type="molecule type" value="Genomic_DNA"/>
</dbReference>
<dbReference type="Proteomes" id="UP000198919">
    <property type="component" value="Unassembled WGS sequence"/>
</dbReference>
<keyword evidence="4" id="KW-1185">Reference proteome</keyword>
<evidence type="ECO:0000313" key="4">
    <source>
        <dbReference type="Proteomes" id="UP000224607"/>
    </source>
</evidence>
<evidence type="ECO:0000313" key="3">
    <source>
        <dbReference type="Proteomes" id="UP000198919"/>
    </source>
</evidence>
<proteinExistence type="predicted"/>
<dbReference type="AlphaFoldDB" id="A0A1I3UID2"/>
<accession>A0A1I3UID2</accession>